<keyword evidence="2" id="KW-0732">Signal</keyword>
<dbReference type="AlphaFoldDB" id="A0A919RY32"/>
<name>A0A919RY32_9CLOT</name>
<dbReference type="InterPro" id="IPR025997">
    <property type="entry name" value="SBP_2_dom"/>
</dbReference>
<dbReference type="InterPro" id="IPR028082">
    <property type="entry name" value="Peripla_BP_I"/>
</dbReference>
<comment type="subcellular location">
    <subcellularLocation>
        <location evidence="1">Cell envelope</location>
    </subcellularLocation>
</comment>
<reference evidence="4" key="1">
    <citation type="submission" date="2021-03" db="EMBL/GenBank/DDBJ databases">
        <title>Taxonomic study of Clostridium polyendosporum from meadow-gley soil under rice.</title>
        <authorList>
            <person name="Kobayashi H."/>
            <person name="Tanizawa Y."/>
            <person name="Yagura M."/>
        </authorList>
    </citation>
    <scope>NUCLEOTIDE SEQUENCE</scope>
    <source>
        <strain evidence="4">JCM 30710</strain>
    </source>
</reference>
<evidence type="ECO:0000259" key="3">
    <source>
        <dbReference type="Pfam" id="PF13407"/>
    </source>
</evidence>
<dbReference type="RefSeq" id="WP_212903136.1">
    <property type="nucleotide sequence ID" value="NZ_BOPZ01000006.1"/>
</dbReference>
<dbReference type="CDD" id="cd19992">
    <property type="entry name" value="PBP1_ABC_xylose_binding-like"/>
    <property type="match status" value="1"/>
</dbReference>
<dbReference type="Proteomes" id="UP000679179">
    <property type="component" value="Unassembled WGS sequence"/>
</dbReference>
<evidence type="ECO:0000256" key="2">
    <source>
        <dbReference type="ARBA" id="ARBA00022729"/>
    </source>
</evidence>
<dbReference type="PANTHER" id="PTHR30036">
    <property type="entry name" value="D-XYLOSE-BINDING PERIPLASMIC PROTEIN"/>
    <property type="match status" value="1"/>
</dbReference>
<dbReference type="Pfam" id="PF13407">
    <property type="entry name" value="Peripla_BP_4"/>
    <property type="match status" value="1"/>
</dbReference>
<feature type="domain" description="Periplasmic binding protein" evidence="3">
    <location>
        <begin position="22"/>
        <end position="278"/>
    </location>
</feature>
<sequence>MYISVPDVFFVPVYYAEKDLVIGVSFPTQREYKWVRDRATMENYAKEKGVTLKIENADTDVAKQASQVENLISQGIDILILAPTDSVATAPLVEKAHKAGIKVIAYDRSIYAIDLDLYIAFNNIRIGELQGRFLVRSVPKGNYIIMSGDPKDDNSRFMKEGAMEYIQPLVATGDIKIVADKAVDNWEPKNAFNIVKDALIANKNKIDAILAPNDATAGAAIQALAAQGLAGKVVVTGMDGDLSAIQRIVQGTQSMTVLKDSRELSRTAIDSAIKLASGAGIDINGRVTNVSSILLTPIAIDKTNVDKVIIDSGYYKKEEVYKR</sequence>
<dbReference type="Gene3D" id="3.40.50.2300">
    <property type="match status" value="2"/>
</dbReference>
<evidence type="ECO:0000256" key="1">
    <source>
        <dbReference type="ARBA" id="ARBA00004196"/>
    </source>
</evidence>
<keyword evidence="5" id="KW-1185">Reference proteome</keyword>
<evidence type="ECO:0000313" key="5">
    <source>
        <dbReference type="Proteomes" id="UP000679179"/>
    </source>
</evidence>
<evidence type="ECO:0000313" key="4">
    <source>
        <dbReference type="EMBL" id="GIM28402.1"/>
    </source>
</evidence>
<dbReference type="SUPFAM" id="SSF53822">
    <property type="entry name" value="Periplasmic binding protein-like I"/>
    <property type="match status" value="1"/>
</dbReference>
<comment type="caution">
    <text evidence="4">The sequence shown here is derived from an EMBL/GenBank/DDBJ whole genome shotgun (WGS) entry which is preliminary data.</text>
</comment>
<gene>
    <name evidence="4" type="ORF">CPJCM30710_10680</name>
</gene>
<dbReference type="GO" id="GO:0030288">
    <property type="term" value="C:outer membrane-bounded periplasmic space"/>
    <property type="evidence" value="ECO:0007669"/>
    <property type="project" value="TreeGrafter"/>
</dbReference>
<accession>A0A919RY32</accession>
<proteinExistence type="predicted"/>
<dbReference type="InterPro" id="IPR050555">
    <property type="entry name" value="Bact_Solute-Bind_Prot2"/>
</dbReference>
<dbReference type="EMBL" id="BOPZ01000006">
    <property type="protein sequence ID" value="GIM28402.1"/>
    <property type="molecule type" value="Genomic_DNA"/>
</dbReference>
<dbReference type="GO" id="GO:0030246">
    <property type="term" value="F:carbohydrate binding"/>
    <property type="evidence" value="ECO:0007669"/>
    <property type="project" value="TreeGrafter"/>
</dbReference>
<protein>
    <submittedName>
        <fullName evidence="4">D-xylose ABC transporter substrate-binding protein</fullName>
    </submittedName>
</protein>
<organism evidence="4 5">
    <name type="scientific">Clostridium polyendosporum</name>
    <dbReference type="NCBI Taxonomy" id="69208"/>
    <lineage>
        <taxon>Bacteria</taxon>
        <taxon>Bacillati</taxon>
        <taxon>Bacillota</taxon>
        <taxon>Clostridia</taxon>
        <taxon>Eubacteriales</taxon>
        <taxon>Clostridiaceae</taxon>
        <taxon>Clostridium</taxon>
    </lineage>
</organism>
<dbReference type="PANTHER" id="PTHR30036:SF1">
    <property type="entry name" value="D-XYLOSE-BINDING PERIPLASMIC PROTEIN"/>
    <property type="match status" value="1"/>
</dbReference>